<dbReference type="InterPro" id="IPR003958">
    <property type="entry name" value="CBFA_NFYB_domain"/>
</dbReference>
<dbReference type="EMBL" id="CAJHJT010000056">
    <property type="protein sequence ID" value="CAD7012320.1"/>
    <property type="molecule type" value="Genomic_DNA"/>
</dbReference>
<keyword evidence="6" id="KW-1185">Reference proteome</keyword>
<dbReference type="OrthoDB" id="636685at2759"/>
<dbReference type="SUPFAM" id="SSF47113">
    <property type="entry name" value="Histone-fold"/>
    <property type="match status" value="1"/>
</dbReference>
<accession>W8CB89</accession>
<protein>
    <submittedName>
        <fullName evidence="4">(Mediterranean fruit fly) hypothetical protein</fullName>
    </submittedName>
    <submittedName>
        <fullName evidence="5">DNA polymerase epsilon subunit 4</fullName>
    </submittedName>
</protein>
<dbReference type="EMBL" id="GAMC01000669">
    <property type="protein sequence ID" value="JAC05887.1"/>
    <property type="molecule type" value="mRNA"/>
</dbReference>
<sequence length="145" mass="16221">MASEELFPAELSEEITNKNFNEEEKTEILEKETEVEIADNVEAVEAASEEKVNGASENVAPEARLFQLPLSRIRNLMKLDPDLNIASNEAVFVVARSTELFIESLAREAFSYTTQSKKKTVQKRDVDLAISSVDSLMFLDGAMNF</sequence>
<organism evidence="5">
    <name type="scientific">Ceratitis capitata</name>
    <name type="common">Mediterranean fruit fly</name>
    <name type="synonym">Tephritis capitata</name>
    <dbReference type="NCBI Taxonomy" id="7213"/>
    <lineage>
        <taxon>Eukaryota</taxon>
        <taxon>Metazoa</taxon>
        <taxon>Ecdysozoa</taxon>
        <taxon>Arthropoda</taxon>
        <taxon>Hexapoda</taxon>
        <taxon>Insecta</taxon>
        <taxon>Pterygota</taxon>
        <taxon>Neoptera</taxon>
        <taxon>Endopterygota</taxon>
        <taxon>Diptera</taxon>
        <taxon>Brachycera</taxon>
        <taxon>Muscomorpha</taxon>
        <taxon>Tephritoidea</taxon>
        <taxon>Tephritidae</taxon>
        <taxon>Ceratitis</taxon>
        <taxon>Ceratitis</taxon>
    </lineage>
</organism>
<dbReference type="GO" id="GO:0006261">
    <property type="term" value="P:DNA-templated DNA replication"/>
    <property type="evidence" value="ECO:0007669"/>
    <property type="project" value="TreeGrafter"/>
</dbReference>
<dbReference type="PANTHER" id="PTHR10252">
    <property type="entry name" value="HISTONE-LIKE TRANSCRIPTION FACTOR CCAAT-RELATED"/>
    <property type="match status" value="1"/>
</dbReference>
<dbReference type="Gene3D" id="1.10.20.10">
    <property type="entry name" value="Histone, subunit A"/>
    <property type="match status" value="1"/>
</dbReference>
<evidence type="ECO:0000313" key="4">
    <source>
        <dbReference type="EMBL" id="CAD7012320.1"/>
    </source>
</evidence>
<proteinExistence type="evidence at transcript level"/>
<reference evidence="4" key="3">
    <citation type="submission" date="2020-11" db="EMBL/GenBank/DDBJ databases">
        <authorList>
            <person name="Whitehead M."/>
        </authorList>
    </citation>
    <scope>NUCLEOTIDE SEQUENCE</scope>
    <source>
        <strain evidence="4">EGII</strain>
    </source>
</reference>
<dbReference type="PANTHER" id="PTHR10252:SF79">
    <property type="entry name" value="DNA POLYMERASE EPSILON SUBUNIT 4"/>
    <property type="match status" value="1"/>
</dbReference>
<feature type="domain" description="Transcription factor CBF/NF-Y/archaeal histone" evidence="3">
    <location>
        <begin position="67"/>
        <end position="130"/>
    </location>
</feature>
<dbReference type="Proteomes" id="UP000606786">
    <property type="component" value="Unassembled WGS sequence"/>
</dbReference>
<reference evidence="5" key="1">
    <citation type="submission" date="2013-07" db="EMBL/GenBank/DDBJ databases">
        <authorList>
            <person name="Geib S."/>
        </authorList>
    </citation>
    <scope>NUCLEOTIDE SEQUENCE</scope>
</reference>
<evidence type="ECO:0000259" key="3">
    <source>
        <dbReference type="Pfam" id="PF00808"/>
    </source>
</evidence>
<evidence type="ECO:0000256" key="1">
    <source>
        <dbReference type="ARBA" id="ARBA00004123"/>
    </source>
</evidence>
<gene>
    <name evidence="5" type="primary">DPOE4</name>
    <name evidence="4" type="ORF">CCAP1982_LOCUS20414</name>
</gene>
<dbReference type="AlphaFoldDB" id="W8CB89"/>
<dbReference type="GO" id="GO:0008622">
    <property type="term" value="C:epsilon DNA polymerase complex"/>
    <property type="evidence" value="ECO:0007669"/>
    <property type="project" value="TreeGrafter"/>
</dbReference>
<dbReference type="InterPro" id="IPR050568">
    <property type="entry name" value="Transcr_DNA_Rep_Reg"/>
</dbReference>
<keyword evidence="2" id="KW-0539">Nucleus</keyword>
<comment type="subcellular location">
    <subcellularLocation>
        <location evidence="1">Nucleus</location>
    </subcellularLocation>
</comment>
<dbReference type="GO" id="GO:0046982">
    <property type="term" value="F:protein heterodimerization activity"/>
    <property type="evidence" value="ECO:0007669"/>
    <property type="project" value="InterPro"/>
</dbReference>
<evidence type="ECO:0000313" key="6">
    <source>
        <dbReference type="Proteomes" id="UP000606786"/>
    </source>
</evidence>
<evidence type="ECO:0000256" key="2">
    <source>
        <dbReference type="ARBA" id="ARBA00023242"/>
    </source>
</evidence>
<dbReference type="Pfam" id="PF00808">
    <property type="entry name" value="CBFD_NFYB_HMF"/>
    <property type="match status" value="1"/>
</dbReference>
<dbReference type="CDD" id="cd22929">
    <property type="entry name" value="HFD_POLE4-like"/>
    <property type="match status" value="1"/>
</dbReference>
<evidence type="ECO:0000313" key="5">
    <source>
        <dbReference type="EMBL" id="JAC05887.1"/>
    </source>
</evidence>
<reference evidence="5" key="2">
    <citation type="journal article" date="2014" name="BMC Genomics">
        <title>A genomic perspective to assessing quality of mass-reared SIT flies used in Mediterranean fruit fly (Ceratitis capitata) eradication in California.</title>
        <authorList>
            <person name="Calla B."/>
            <person name="Hall B."/>
            <person name="Hou S."/>
            <person name="Geib S.M."/>
        </authorList>
    </citation>
    <scope>NUCLEOTIDE SEQUENCE</scope>
</reference>
<dbReference type="InterPro" id="IPR009072">
    <property type="entry name" value="Histone-fold"/>
</dbReference>
<name>W8CB89_CERCA</name>